<proteinExistence type="predicted"/>
<accession>A0A9W9MYR9</accession>
<name>A0A9W9MYR9_9EURO</name>
<feature type="compositionally biased region" description="Polar residues" evidence="1">
    <location>
        <begin position="94"/>
        <end position="113"/>
    </location>
</feature>
<evidence type="ECO:0000313" key="2">
    <source>
        <dbReference type="EMBL" id="KAJ5210040.1"/>
    </source>
</evidence>
<comment type="caution">
    <text evidence="2">The sequence shown here is derived from an EMBL/GenBank/DDBJ whole genome shotgun (WGS) entry which is preliminary data.</text>
</comment>
<feature type="region of interest" description="Disordered" evidence="1">
    <location>
        <begin position="53"/>
        <end position="113"/>
    </location>
</feature>
<feature type="compositionally biased region" description="Polar residues" evidence="1">
    <location>
        <begin position="63"/>
        <end position="81"/>
    </location>
</feature>
<protein>
    <submittedName>
        <fullName evidence="2">Uncharacterized protein</fullName>
    </submittedName>
</protein>
<feature type="compositionally biased region" description="Basic and acidic residues" evidence="1">
    <location>
        <begin position="82"/>
        <end position="93"/>
    </location>
</feature>
<evidence type="ECO:0000256" key="1">
    <source>
        <dbReference type="SAM" id="MobiDB-lite"/>
    </source>
</evidence>
<sequence>MHADKLGNLRVKNDAIIRNTTAAFTLSAVVAPRSFVLMSRTVVRQIYTHQLTIRRDKERPNESNDTPSANTSSRKPLSTLRTCEKMERMREAQDANSDPMSIQLSNSFGLHEI</sequence>
<organism evidence="2 3">
    <name type="scientific">Penicillium cf. griseofulvum</name>
    <dbReference type="NCBI Taxonomy" id="2972120"/>
    <lineage>
        <taxon>Eukaryota</taxon>
        <taxon>Fungi</taxon>
        <taxon>Dikarya</taxon>
        <taxon>Ascomycota</taxon>
        <taxon>Pezizomycotina</taxon>
        <taxon>Eurotiomycetes</taxon>
        <taxon>Eurotiomycetidae</taxon>
        <taxon>Eurotiales</taxon>
        <taxon>Aspergillaceae</taxon>
        <taxon>Penicillium</taxon>
    </lineage>
</organism>
<feature type="compositionally biased region" description="Basic and acidic residues" evidence="1">
    <location>
        <begin position="53"/>
        <end position="62"/>
    </location>
</feature>
<gene>
    <name evidence="2" type="ORF">N7472_000179</name>
</gene>
<dbReference type="AlphaFoldDB" id="A0A9W9MYR9"/>
<keyword evidence="3" id="KW-1185">Reference proteome</keyword>
<dbReference type="EMBL" id="JAPQKP010000001">
    <property type="protein sequence ID" value="KAJ5210040.1"/>
    <property type="molecule type" value="Genomic_DNA"/>
</dbReference>
<dbReference type="Proteomes" id="UP001150879">
    <property type="component" value="Unassembled WGS sequence"/>
</dbReference>
<evidence type="ECO:0000313" key="3">
    <source>
        <dbReference type="Proteomes" id="UP001150879"/>
    </source>
</evidence>
<dbReference type="OrthoDB" id="4366346at2759"/>
<reference evidence="2" key="2">
    <citation type="journal article" date="2023" name="IMA Fungus">
        <title>Comparative genomic study of the Penicillium genus elucidates a diverse pangenome and 15 lateral gene transfer events.</title>
        <authorList>
            <person name="Petersen C."/>
            <person name="Sorensen T."/>
            <person name="Nielsen M.R."/>
            <person name="Sondergaard T.E."/>
            <person name="Sorensen J.L."/>
            <person name="Fitzpatrick D.A."/>
            <person name="Frisvad J.C."/>
            <person name="Nielsen K.L."/>
        </authorList>
    </citation>
    <scope>NUCLEOTIDE SEQUENCE</scope>
    <source>
        <strain evidence="2">IBT 16849</strain>
    </source>
</reference>
<reference evidence="2" key="1">
    <citation type="submission" date="2022-11" db="EMBL/GenBank/DDBJ databases">
        <authorList>
            <person name="Petersen C."/>
        </authorList>
    </citation>
    <scope>NUCLEOTIDE SEQUENCE</scope>
    <source>
        <strain evidence="2">IBT 16849</strain>
    </source>
</reference>